<dbReference type="EMBL" id="JWZT01004873">
    <property type="protein sequence ID" value="KII62774.1"/>
    <property type="molecule type" value="Genomic_DNA"/>
</dbReference>
<dbReference type="AlphaFoldDB" id="A0A0C2MEE2"/>
<dbReference type="Pfam" id="PF05019">
    <property type="entry name" value="Coq4"/>
    <property type="match status" value="1"/>
</dbReference>
<protein>
    <submittedName>
        <fullName evidence="2">Ubiquinone biosynthesis protein COQ4, mitochondrial</fullName>
    </submittedName>
</protein>
<evidence type="ECO:0000313" key="3">
    <source>
        <dbReference type="Proteomes" id="UP000031668"/>
    </source>
</evidence>
<dbReference type="Proteomes" id="UP000031668">
    <property type="component" value="Unassembled WGS sequence"/>
</dbReference>
<keyword evidence="1" id="KW-0831">Ubiquinone biosynthesis</keyword>
<dbReference type="OrthoDB" id="4249at2759"/>
<evidence type="ECO:0000313" key="2">
    <source>
        <dbReference type="EMBL" id="KII62774.1"/>
    </source>
</evidence>
<reference evidence="2 3" key="1">
    <citation type="journal article" date="2014" name="Genome Biol. Evol.">
        <title>The genome of the myxosporean Thelohanellus kitauei shows adaptations to nutrient acquisition within its fish host.</title>
        <authorList>
            <person name="Yang Y."/>
            <person name="Xiong J."/>
            <person name="Zhou Z."/>
            <person name="Huo F."/>
            <person name="Miao W."/>
            <person name="Ran C."/>
            <person name="Liu Y."/>
            <person name="Zhang J."/>
            <person name="Feng J."/>
            <person name="Wang M."/>
            <person name="Wang M."/>
            <person name="Wang L."/>
            <person name="Yao B."/>
        </authorList>
    </citation>
    <scope>NUCLEOTIDE SEQUENCE [LARGE SCALE GENOMIC DNA]</scope>
    <source>
        <strain evidence="2">Wuqing</strain>
    </source>
</reference>
<dbReference type="PANTHER" id="PTHR12922:SF7">
    <property type="entry name" value="UBIQUINONE BIOSYNTHESIS PROTEIN COQ4 HOMOLOG, MITOCHONDRIAL"/>
    <property type="match status" value="1"/>
</dbReference>
<keyword evidence="2" id="KW-0830">Ubiquinone</keyword>
<dbReference type="PANTHER" id="PTHR12922">
    <property type="entry name" value="UBIQUINONE BIOSYNTHESIS PROTEIN"/>
    <property type="match status" value="1"/>
</dbReference>
<accession>A0A0C2MEE2</accession>
<sequence>MLANCRFWANGHFQTISGKFEGVVIDSVATFGDVTAYYTLKKLQIKMLKDKTGRRILREKPSINSSVLDPEKLIKYPKNTLGYVYSEFMIRNKISSDTREPVSFC</sequence>
<dbReference type="GO" id="GO:0006744">
    <property type="term" value="P:ubiquinone biosynthetic process"/>
    <property type="evidence" value="ECO:0007669"/>
    <property type="project" value="UniProtKB-KW"/>
</dbReference>
<dbReference type="InterPro" id="IPR007715">
    <property type="entry name" value="Coq4"/>
</dbReference>
<keyword evidence="3" id="KW-1185">Reference proteome</keyword>
<organism evidence="2 3">
    <name type="scientific">Thelohanellus kitauei</name>
    <name type="common">Myxosporean</name>
    <dbReference type="NCBI Taxonomy" id="669202"/>
    <lineage>
        <taxon>Eukaryota</taxon>
        <taxon>Metazoa</taxon>
        <taxon>Cnidaria</taxon>
        <taxon>Myxozoa</taxon>
        <taxon>Myxosporea</taxon>
        <taxon>Bivalvulida</taxon>
        <taxon>Platysporina</taxon>
        <taxon>Myxobolidae</taxon>
        <taxon>Thelohanellus</taxon>
    </lineage>
</organism>
<name>A0A0C2MEE2_THEKT</name>
<evidence type="ECO:0000256" key="1">
    <source>
        <dbReference type="ARBA" id="ARBA00022688"/>
    </source>
</evidence>
<proteinExistence type="predicted"/>
<comment type="caution">
    <text evidence="2">The sequence shown here is derived from an EMBL/GenBank/DDBJ whole genome shotgun (WGS) entry which is preliminary data.</text>
</comment>
<gene>
    <name evidence="2" type="ORF">RF11_08950</name>
</gene>